<accession>A0A0B7MUA4</accession>
<dbReference type="GO" id="GO:0097354">
    <property type="term" value="P:prenylation"/>
    <property type="evidence" value="ECO:0007669"/>
    <property type="project" value="UniProtKB-UniRule"/>
</dbReference>
<dbReference type="Gene3D" id="1.25.40.120">
    <property type="entry name" value="Protein prenylyltransferase"/>
    <property type="match status" value="2"/>
</dbReference>
<comment type="function">
    <text evidence="9">Catalyzes the transfer of a geranyl-geranyl moiety from geranyl-geranyl pyrophosphate to cysteines occuring in specific C-terminal amino acid sequences.</text>
</comment>
<dbReference type="PANTHER" id="PTHR11129">
    <property type="entry name" value="PROTEIN FARNESYLTRANSFERASE ALPHA SUBUNIT/RAB GERANYLGERANYL TRANSFERASE ALPHA SUBUNIT"/>
    <property type="match status" value="1"/>
</dbReference>
<dbReference type="EC" id="2.5.1.60" evidence="2 9"/>
<dbReference type="SUPFAM" id="SSF48439">
    <property type="entry name" value="Protein prenylyltransferase"/>
    <property type="match status" value="1"/>
</dbReference>
<dbReference type="Pfam" id="PF01239">
    <property type="entry name" value="PPTA"/>
    <property type="match status" value="5"/>
</dbReference>
<evidence type="ECO:0000256" key="5">
    <source>
        <dbReference type="ARBA" id="ARBA00022679"/>
    </source>
</evidence>
<dbReference type="GO" id="GO:0005968">
    <property type="term" value="C:Rab-protein geranylgeranyltransferase complex"/>
    <property type="evidence" value="ECO:0007669"/>
    <property type="project" value="TreeGrafter"/>
</dbReference>
<dbReference type="PANTHER" id="PTHR11129:SF2">
    <property type="entry name" value="GERANYLGERANYL TRANSFERASE TYPE-2 SUBUNIT ALPHA"/>
    <property type="match status" value="1"/>
</dbReference>
<dbReference type="EMBL" id="LN720006">
    <property type="protein sequence ID" value="CEP08722.1"/>
    <property type="molecule type" value="Genomic_DNA"/>
</dbReference>
<dbReference type="PROSITE" id="PS51147">
    <property type="entry name" value="PFTA"/>
    <property type="match status" value="5"/>
</dbReference>
<keyword evidence="11" id="KW-1185">Reference proteome</keyword>
<dbReference type="InterPro" id="IPR002088">
    <property type="entry name" value="Prenyl_trans_a"/>
</dbReference>
<evidence type="ECO:0000256" key="8">
    <source>
        <dbReference type="ARBA" id="ARBA00047658"/>
    </source>
</evidence>
<organism evidence="10 11">
    <name type="scientific">Parasitella parasitica</name>
    <dbReference type="NCBI Taxonomy" id="35722"/>
    <lineage>
        <taxon>Eukaryota</taxon>
        <taxon>Fungi</taxon>
        <taxon>Fungi incertae sedis</taxon>
        <taxon>Mucoromycota</taxon>
        <taxon>Mucoromycotina</taxon>
        <taxon>Mucoromycetes</taxon>
        <taxon>Mucorales</taxon>
        <taxon>Mucorineae</taxon>
        <taxon>Mucoraceae</taxon>
        <taxon>Parasitella</taxon>
    </lineage>
</organism>
<evidence type="ECO:0000313" key="10">
    <source>
        <dbReference type="EMBL" id="CEP08722.1"/>
    </source>
</evidence>
<evidence type="ECO:0000256" key="7">
    <source>
        <dbReference type="ARBA" id="ARBA00031267"/>
    </source>
</evidence>
<dbReference type="FunFam" id="1.25.40.120:FF:000035">
    <property type="entry name" value="Geranylgeranyl transferase type-2 subunit alpha"/>
    <property type="match status" value="1"/>
</dbReference>
<keyword evidence="4 9" id="KW-0637">Prenyltransferase</keyword>
<comment type="similarity">
    <text evidence="1 9">Belongs to the protein prenyltransferase subunit alpha family.</text>
</comment>
<comment type="catalytic activity">
    <reaction evidence="8 9">
        <text>geranylgeranyl diphosphate + L-cysteinyl-[protein] = S-geranylgeranyl-L-cysteinyl-[protein] + diphosphate</text>
        <dbReference type="Rhea" id="RHEA:21240"/>
        <dbReference type="Rhea" id="RHEA-COMP:10131"/>
        <dbReference type="Rhea" id="RHEA-COMP:11537"/>
        <dbReference type="ChEBI" id="CHEBI:29950"/>
        <dbReference type="ChEBI" id="CHEBI:33019"/>
        <dbReference type="ChEBI" id="CHEBI:57533"/>
        <dbReference type="ChEBI" id="CHEBI:86021"/>
        <dbReference type="EC" id="2.5.1.60"/>
    </reaction>
</comment>
<dbReference type="GO" id="GO:0004663">
    <property type="term" value="F:Rab geranylgeranyltransferase activity"/>
    <property type="evidence" value="ECO:0007669"/>
    <property type="project" value="UniProtKB-UniRule"/>
</dbReference>
<dbReference type="AlphaFoldDB" id="A0A0B7MUA4"/>
<name>A0A0B7MUA4_9FUNG</name>
<evidence type="ECO:0000256" key="9">
    <source>
        <dbReference type="RuleBase" id="RU367120"/>
    </source>
</evidence>
<protein>
    <recommendedName>
        <fullName evidence="3 9">Geranylgeranyl transferase type-2 subunit alpha</fullName>
        <ecNumber evidence="2 9">2.5.1.60</ecNumber>
    </recommendedName>
    <alternativeName>
        <fullName evidence="7 9">Geranylgeranyl transferase type II subunit alpha</fullName>
    </alternativeName>
</protein>
<evidence type="ECO:0000256" key="3">
    <source>
        <dbReference type="ARBA" id="ARBA00014772"/>
    </source>
</evidence>
<evidence type="ECO:0000256" key="4">
    <source>
        <dbReference type="ARBA" id="ARBA00022602"/>
    </source>
</evidence>
<evidence type="ECO:0000256" key="6">
    <source>
        <dbReference type="ARBA" id="ARBA00022737"/>
    </source>
</evidence>
<dbReference type="OrthoDB" id="1658at2759"/>
<gene>
    <name evidence="10" type="primary">PARPA_02072.1 scaffold 2494</name>
</gene>
<reference evidence="10 11" key="1">
    <citation type="submission" date="2014-09" db="EMBL/GenBank/DDBJ databases">
        <authorList>
            <person name="Ellenberger Sabrina"/>
        </authorList>
    </citation>
    <scope>NUCLEOTIDE SEQUENCE [LARGE SCALE GENOMIC DNA]</scope>
    <source>
        <strain evidence="10 11">CBS 412.66</strain>
    </source>
</reference>
<dbReference type="STRING" id="35722.A0A0B7MUA4"/>
<evidence type="ECO:0000313" key="11">
    <source>
        <dbReference type="Proteomes" id="UP000054107"/>
    </source>
</evidence>
<evidence type="ECO:0000256" key="1">
    <source>
        <dbReference type="ARBA" id="ARBA00006734"/>
    </source>
</evidence>
<proteinExistence type="inferred from homology"/>
<keyword evidence="6" id="KW-0677">Repeat</keyword>
<dbReference type="Proteomes" id="UP000054107">
    <property type="component" value="Unassembled WGS sequence"/>
</dbReference>
<evidence type="ECO:0000256" key="2">
    <source>
        <dbReference type="ARBA" id="ARBA00012656"/>
    </source>
</evidence>
<keyword evidence="5 9" id="KW-0808">Transferase</keyword>
<sequence>MDNKDYSQDTFKLTTQLVDWNLDFYTIWNYRRIILQESILKNLDADEQQKVYNQELMLFLQLIKKNPKSYWMWNHRIWCLQNMPKPDWHAELGLVDKMLAMDARNFHGWDYRRLVVGHLRAEASSDPEALARIVQQEYDFTTQKINQSFSNYSAWHQRSKLLPEIVVSMTTDERNRVALGELELVKNAIYTDPEDQSAWLYYWWLLGRAPDNVALYGAYQIRDDPSIMVIGFNDRVRFLQKPQVLDDKDEAIACRLYPFDSTNSSSGASIWILQTPSDEPVARRIVIEANVILPSTSAKSVPHDGVWNLRLKSLDRDTGSLRSRLTNEWTPPATRMYKDPTLNDQTSWFSLDKKTLFRDEVETVRELLEIEPDSAWALQTLVHFLSQLAEYDTQQQHAIRTEIVGILDKLCEIDSDRKLRYKDQKSHILFKLMTRSLLSSENDKYNDSFTSSVFETGALDSIPLYSVLMLTPVIKVSNPALEPVLSDNLPLLARVV</sequence>